<name>A0ACC2QIC5_9NEOP</name>
<accession>A0ACC2QIC5</accession>
<keyword evidence="2" id="KW-1185">Reference proteome</keyword>
<dbReference type="Proteomes" id="UP001231649">
    <property type="component" value="Chromosome 4"/>
</dbReference>
<evidence type="ECO:0000313" key="1">
    <source>
        <dbReference type="EMBL" id="KAJ8716230.1"/>
    </source>
</evidence>
<comment type="caution">
    <text evidence="1">The sequence shown here is derived from an EMBL/GenBank/DDBJ whole genome shotgun (WGS) entry which is preliminary data.</text>
</comment>
<organism evidence="1 2">
    <name type="scientific">Mythimna loreyi</name>
    <dbReference type="NCBI Taxonomy" id="667449"/>
    <lineage>
        <taxon>Eukaryota</taxon>
        <taxon>Metazoa</taxon>
        <taxon>Ecdysozoa</taxon>
        <taxon>Arthropoda</taxon>
        <taxon>Hexapoda</taxon>
        <taxon>Insecta</taxon>
        <taxon>Pterygota</taxon>
        <taxon>Neoptera</taxon>
        <taxon>Endopterygota</taxon>
        <taxon>Lepidoptera</taxon>
        <taxon>Glossata</taxon>
        <taxon>Ditrysia</taxon>
        <taxon>Noctuoidea</taxon>
        <taxon>Noctuidae</taxon>
        <taxon>Noctuinae</taxon>
        <taxon>Hadenini</taxon>
        <taxon>Mythimna</taxon>
    </lineage>
</organism>
<proteinExistence type="predicted"/>
<gene>
    <name evidence="1" type="ORF">PYW08_013515</name>
</gene>
<protein>
    <submittedName>
        <fullName evidence="1">Uncharacterized protein</fullName>
    </submittedName>
</protein>
<dbReference type="EMBL" id="CM056780">
    <property type="protein sequence ID" value="KAJ8716230.1"/>
    <property type="molecule type" value="Genomic_DNA"/>
</dbReference>
<sequence>MMNLVLREIVARASVEAKQDSVLSAESGYKSHLFCYYMKDCQQDPPKDGKIRLDPRFMQAAVEARGSDVDKMTSGSGVNGFYRPRSALARAMYEKQHNDRYLQELDQNEWYRVNKDRLSPDLIKKFVQLYPDEETKEFLSASIDKSSWVWTQIWYLLAKAVLRHFWSVTDINGWLGRGSMFVLSEAQARALLRVTAHGIGAGALVDVGAGDGEVSRRFAHIYPHNYATEISASMRKTLADKGYKLLDTEKWHHYRQFDCICMLNLLDRCSKPKTMLKQARDALAPGGVLMLALVLPYKPYVEVTPDHKPEERLPIEGLYFEDQLAAFVKFMREEAGFELVSWSRAPYLCEGDFAQAYYWLDDSVYVFKPTAVDPN</sequence>
<reference evidence="1" key="1">
    <citation type="submission" date="2023-03" db="EMBL/GenBank/DDBJ databases">
        <title>Chromosome-level genomes of two armyworms, Mythimna separata and Mythimna loreyi, provide insights into the biosynthesis and reception of sex pheromones.</title>
        <authorList>
            <person name="Zhao H."/>
        </authorList>
    </citation>
    <scope>NUCLEOTIDE SEQUENCE</scope>
    <source>
        <strain evidence="1">BeijingLab</strain>
    </source>
</reference>
<evidence type="ECO:0000313" key="2">
    <source>
        <dbReference type="Proteomes" id="UP001231649"/>
    </source>
</evidence>